<dbReference type="Pfam" id="PF08807">
    <property type="entry name" value="DUF1798"/>
    <property type="match status" value="1"/>
</dbReference>
<gene>
    <name evidence="1" type="ORF">J2S05_000743</name>
</gene>
<sequence>MNEEKHNMLTTYTNRLLEMNEYAEDIYLNHTREEGYEVDFFGIVKPFAEEVKVVSEAWLPLAEQLVQEVKPKDLHLNQLTQTVDNFEVVAIKSFYPETSRKKQIETFKAVTYVLEQLKEVVEK</sequence>
<dbReference type="Proteomes" id="UP001225034">
    <property type="component" value="Unassembled WGS sequence"/>
</dbReference>
<dbReference type="SUPFAM" id="SSF140415">
    <property type="entry name" value="YppE-like"/>
    <property type="match status" value="1"/>
</dbReference>
<proteinExistence type="predicted"/>
<evidence type="ECO:0008006" key="3">
    <source>
        <dbReference type="Google" id="ProtNLM"/>
    </source>
</evidence>
<accession>A0ABT9YDP7</accession>
<evidence type="ECO:0000313" key="2">
    <source>
        <dbReference type="Proteomes" id="UP001225034"/>
    </source>
</evidence>
<dbReference type="InterPro" id="IPR014913">
    <property type="entry name" value="YppE-like"/>
</dbReference>
<comment type="caution">
    <text evidence="1">The sequence shown here is derived from an EMBL/GenBank/DDBJ whole genome shotgun (WGS) entry which is preliminary data.</text>
</comment>
<dbReference type="RefSeq" id="WP_306980039.1">
    <property type="nucleotide sequence ID" value="NZ_JAUSUA010000001.1"/>
</dbReference>
<dbReference type="EMBL" id="JAUSUA010000001">
    <property type="protein sequence ID" value="MDQ0205969.1"/>
    <property type="molecule type" value="Genomic_DNA"/>
</dbReference>
<keyword evidence="2" id="KW-1185">Reference proteome</keyword>
<dbReference type="InterPro" id="IPR023351">
    <property type="entry name" value="YppE-like_sf"/>
</dbReference>
<name>A0ABT9YDP7_9BACI</name>
<dbReference type="Gene3D" id="1.20.120.440">
    <property type="entry name" value="YppE-like"/>
    <property type="match status" value="1"/>
</dbReference>
<protein>
    <recommendedName>
        <fullName evidence="3">DUF1798 family protein</fullName>
    </recommendedName>
</protein>
<reference evidence="1 2" key="1">
    <citation type="submission" date="2023-07" db="EMBL/GenBank/DDBJ databases">
        <title>Genomic Encyclopedia of Type Strains, Phase IV (KMG-IV): sequencing the most valuable type-strain genomes for metagenomic binning, comparative biology and taxonomic classification.</title>
        <authorList>
            <person name="Goeker M."/>
        </authorList>
    </citation>
    <scope>NUCLEOTIDE SEQUENCE [LARGE SCALE GENOMIC DNA]</scope>
    <source>
        <strain evidence="1 2">DSM 19154</strain>
    </source>
</reference>
<evidence type="ECO:0000313" key="1">
    <source>
        <dbReference type="EMBL" id="MDQ0205969.1"/>
    </source>
</evidence>
<organism evidence="1 2">
    <name type="scientific">Alkalicoccobacillus murimartini</name>
    <dbReference type="NCBI Taxonomy" id="171685"/>
    <lineage>
        <taxon>Bacteria</taxon>
        <taxon>Bacillati</taxon>
        <taxon>Bacillota</taxon>
        <taxon>Bacilli</taxon>
        <taxon>Bacillales</taxon>
        <taxon>Bacillaceae</taxon>
        <taxon>Alkalicoccobacillus</taxon>
    </lineage>
</organism>